<comment type="subcellular location">
    <subcellularLocation>
        <location evidence="1">Membrane</location>
        <topology evidence="1">Single-pass membrane protein</topology>
    </subcellularLocation>
</comment>
<organism evidence="11 12">
    <name type="scientific">Eumeta variegata</name>
    <name type="common">Bagworm moth</name>
    <name type="synonym">Eumeta japonica</name>
    <dbReference type="NCBI Taxonomy" id="151549"/>
    <lineage>
        <taxon>Eukaryota</taxon>
        <taxon>Metazoa</taxon>
        <taxon>Ecdysozoa</taxon>
        <taxon>Arthropoda</taxon>
        <taxon>Hexapoda</taxon>
        <taxon>Insecta</taxon>
        <taxon>Pterygota</taxon>
        <taxon>Neoptera</taxon>
        <taxon>Endopterygota</taxon>
        <taxon>Lepidoptera</taxon>
        <taxon>Glossata</taxon>
        <taxon>Ditrysia</taxon>
        <taxon>Tineoidea</taxon>
        <taxon>Psychidae</taxon>
        <taxon>Oiketicinae</taxon>
        <taxon>Eumeta</taxon>
    </lineage>
</organism>
<reference evidence="11 12" key="1">
    <citation type="journal article" date="2019" name="Commun. Biol.">
        <title>The bagworm genome reveals a unique fibroin gene that provides high tensile strength.</title>
        <authorList>
            <person name="Kono N."/>
            <person name="Nakamura H."/>
            <person name="Ohtoshi R."/>
            <person name="Tomita M."/>
            <person name="Numata K."/>
            <person name="Arakawa K."/>
        </authorList>
    </citation>
    <scope>NUCLEOTIDE SEQUENCE [LARGE SCALE GENOMIC DNA]</scope>
</reference>
<keyword evidence="12" id="KW-1185">Reference proteome</keyword>
<dbReference type="SMART" id="SM00192">
    <property type="entry name" value="LDLa"/>
    <property type="match status" value="3"/>
</dbReference>
<accession>A0A4C1T897</accession>
<dbReference type="AlphaFoldDB" id="A0A4C1T897"/>
<name>A0A4C1T897_EUMVA</name>
<dbReference type="InterPro" id="IPR023415">
    <property type="entry name" value="LDLR_class-A_CS"/>
</dbReference>
<dbReference type="EMBL" id="BGZK01008756">
    <property type="protein sequence ID" value="GBP09698.1"/>
    <property type="molecule type" value="Genomic_DNA"/>
</dbReference>
<dbReference type="PANTHER" id="PTHR22722">
    <property type="entry name" value="LOW-DENSITY LIPOPROTEIN RECEPTOR-RELATED PROTEIN 2-RELATED"/>
    <property type="match status" value="1"/>
</dbReference>
<proteinExistence type="predicted"/>
<keyword evidence="7" id="KW-0675">Receptor</keyword>
<dbReference type="CDD" id="cd00112">
    <property type="entry name" value="LDLa"/>
    <property type="match status" value="2"/>
</dbReference>
<dbReference type="PROSITE" id="PS01209">
    <property type="entry name" value="LDLRA_1"/>
    <property type="match status" value="1"/>
</dbReference>
<evidence type="ECO:0000256" key="8">
    <source>
        <dbReference type="ARBA" id="ARBA00023180"/>
    </source>
</evidence>
<comment type="caution">
    <text evidence="9">Lacks conserved residue(s) required for the propagation of feature annotation.</text>
</comment>
<dbReference type="Gene3D" id="4.10.400.10">
    <property type="entry name" value="Low-density Lipoprotein Receptor"/>
    <property type="match status" value="3"/>
</dbReference>
<keyword evidence="8" id="KW-0325">Glycoprotein</keyword>
<dbReference type="SUPFAM" id="SSF57424">
    <property type="entry name" value="LDL receptor-like module"/>
    <property type="match status" value="3"/>
</dbReference>
<evidence type="ECO:0000256" key="5">
    <source>
        <dbReference type="ARBA" id="ARBA00023136"/>
    </source>
</evidence>
<evidence type="ECO:0000256" key="10">
    <source>
        <dbReference type="SAM" id="MobiDB-lite"/>
    </source>
</evidence>
<feature type="non-terminal residue" evidence="11">
    <location>
        <position position="188"/>
    </location>
</feature>
<evidence type="ECO:0000256" key="6">
    <source>
        <dbReference type="ARBA" id="ARBA00023157"/>
    </source>
</evidence>
<comment type="caution">
    <text evidence="11">The sequence shown here is derived from an EMBL/GenBank/DDBJ whole genome shotgun (WGS) entry which is preliminary data.</text>
</comment>
<protein>
    <submittedName>
        <fullName evidence="11">Modular serine protease</fullName>
    </submittedName>
</protein>
<evidence type="ECO:0000313" key="11">
    <source>
        <dbReference type="EMBL" id="GBP09698.1"/>
    </source>
</evidence>
<evidence type="ECO:0000313" key="12">
    <source>
        <dbReference type="Proteomes" id="UP000299102"/>
    </source>
</evidence>
<dbReference type="PROSITE" id="PS50068">
    <property type="entry name" value="LDLRA_2"/>
    <property type="match status" value="2"/>
</dbReference>
<keyword evidence="5" id="KW-0472">Membrane</keyword>
<keyword evidence="11" id="KW-0378">Hydrolase</keyword>
<dbReference type="InterPro" id="IPR051221">
    <property type="entry name" value="LDLR-related"/>
</dbReference>
<dbReference type="OrthoDB" id="2019384at2759"/>
<dbReference type="STRING" id="151549.A0A4C1T897"/>
<gene>
    <name evidence="11" type="primary">modSP</name>
    <name evidence="11" type="ORF">EVAR_73034_1</name>
</gene>
<feature type="compositionally biased region" description="Low complexity" evidence="10">
    <location>
        <begin position="174"/>
        <end position="188"/>
    </location>
</feature>
<sequence>MLIDLAQVSPIAKLNRKTYHGSTIPCMDFAFRCIYGACIEGDAEGNGLQDCADNSDELIRLHKGTRISSAGNEMQCLASKECIDLTLLCNGIKNCRDGSDESIEVCINYICNPFGFGFQCGNGACVSGDAKCNGKTECADGSDEAWALCNTPRKKNNLVTQKPTPKPSTPTPKPTTTIDTTTGATLIE</sequence>
<evidence type="ECO:0000256" key="3">
    <source>
        <dbReference type="ARBA" id="ARBA00022737"/>
    </source>
</evidence>
<dbReference type="GO" id="GO:0043235">
    <property type="term" value="C:receptor complex"/>
    <property type="evidence" value="ECO:0007669"/>
    <property type="project" value="TreeGrafter"/>
</dbReference>
<evidence type="ECO:0000256" key="9">
    <source>
        <dbReference type="PROSITE-ProRule" id="PRU00124"/>
    </source>
</evidence>
<keyword evidence="6 9" id="KW-1015">Disulfide bond</keyword>
<feature type="region of interest" description="Disordered" evidence="10">
    <location>
        <begin position="156"/>
        <end position="188"/>
    </location>
</feature>
<dbReference type="GO" id="GO:0005886">
    <property type="term" value="C:plasma membrane"/>
    <property type="evidence" value="ECO:0007669"/>
    <property type="project" value="TreeGrafter"/>
</dbReference>
<dbReference type="GO" id="GO:0006508">
    <property type="term" value="P:proteolysis"/>
    <property type="evidence" value="ECO:0007669"/>
    <property type="project" value="UniProtKB-KW"/>
</dbReference>
<keyword evidence="2" id="KW-0812">Transmembrane</keyword>
<evidence type="ECO:0000256" key="7">
    <source>
        <dbReference type="ARBA" id="ARBA00023170"/>
    </source>
</evidence>
<dbReference type="Pfam" id="PF00057">
    <property type="entry name" value="Ldl_recept_a"/>
    <property type="match status" value="3"/>
</dbReference>
<keyword evidence="11" id="KW-0645">Protease</keyword>
<evidence type="ECO:0000256" key="1">
    <source>
        <dbReference type="ARBA" id="ARBA00004167"/>
    </source>
</evidence>
<dbReference type="Proteomes" id="UP000299102">
    <property type="component" value="Unassembled WGS sequence"/>
</dbReference>
<dbReference type="InterPro" id="IPR036055">
    <property type="entry name" value="LDL_receptor-like_sf"/>
</dbReference>
<dbReference type="PRINTS" id="PR00261">
    <property type="entry name" value="LDLRECEPTOR"/>
</dbReference>
<dbReference type="InterPro" id="IPR002172">
    <property type="entry name" value="LDrepeatLR_classA_rpt"/>
</dbReference>
<evidence type="ECO:0000256" key="2">
    <source>
        <dbReference type="ARBA" id="ARBA00022692"/>
    </source>
</evidence>
<feature type="disulfide bond" evidence="9">
    <location>
        <begin position="120"/>
        <end position="138"/>
    </location>
</feature>
<dbReference type="GO" id="GO:0008233">
    <property type="term" value="F:peptidase activity"/>
    <property type="evidence" value="ECO:0007669"/>
    <property type="project" value="UniProtKB-KW"/>
</dbReference>
<keyword evidence="3" id="KW-0677">Repeat</keyword>
<keyword evidence="4" id="KW-1133">Transmembrane helix</keyword>
<feature type="compositionally biased region" description="Pro residues" evidence="10">
    <location>
        <begin position="164"/>
        <end position="173"/>
    </location>
</feature>
<evidence type="ECO:0000256" key="4">
    <source>
        <dbReference type="ARBA" id="ARBA00022989"/>
    </source>
</evidence>